<accession>A0A3G5A437</accession>
<protein>
    <submittedName>
        <fullName evidence="1">Uncharacterized protein</fullName>
    </submittedName>
</protein>
<reference evidence="1" key="1">
    <citation type="submission" date="2018-10" db="EMBL/GenBank/DDBJ databases">
        <title>Hidden diversity of soil giant viruses.</title>
        <authorList>
            <person name="Schulz F."/>
            <person name="Alteio L."/>
            <person name="Goudeau D."/>
            <person name="Ryan E.M."/>
            <person name="Malmstrom R.R."/>
            <person name="Blanchard J."/>
            <person name="Woyke T."/>
        </authorList>
    </citation>
    <scope>NUCLEOTIDE SEQUENCE</scope>
    <source>
        <strain evidence="1">HOV1</strain>
    </source>
</reference>
<name>A0A3G5A437_9VIRU</name>
<dbReference type="PROSITE" id="PS50088">
    <property type="entry name" value="ANK_REPEAT"/>
    <property type="match status" value="1"/>
</dbReference>
<dbReference type="SUPFAM" id="SSF48403">
    <property type="entry name" value="Ankyrin repeat"/>
    <property type="match status" value="1"/>
</dbReference>
<dbReference type="EMBL" id="MK072332">
    <property type="protein sequence ID" value="AYV81996.1"/>
    <property type="molecule type" value="Genomic_DNA"/>
</dbReference>
<dbReference type="InterPro" id="IPR002110">
    <property type="entry name" value="Ankyrin_rpt"/>
</dbReference>
<dbReference type="SMART" id="SM00248">
    <property type="entry name" value="ANK"/>
    <property type="match status" value="3"/>
</dbReference>
<sequence length="220" mass="24758">MGICQSTPILNHGPQPVTLESLSNNNTNTSYLITDYKWNQHSKGLTYLMKLVLLTNKNPELVYDIEDVVNDNPAELHKKNRIGWTPLMLAVANTTTMSSIETVKKLLELGANPNSTSYKKLSPLMVAVYNYGYGSDLETIKLLCSLQNIRINQYHYKYINNTVIVENALTYAVNGLKKDIKVIDYLIKNGAVVLNNDDVKVLIVQNMCIIDHMVGKPKIK</sequence>
<dbReference type="Gene3D" id="1.25.40.20">
    <property type="entry name" value="Ankyrin repeat-containing domain"/>
    <property type="match status" value="1"/>
</dbReference>
<proteinExistence type="predicted"/>
<evidence type="ECO:0000313" key="1">
    <source>
        <dbReference type="EMBL" id="AYV81996.1"/>
    </source>
</evidence>
<dbReference type="Pfam" id="PF12796">
    <property type="entry name" value="Ank_2"/>
    <property type="match status" value="1"/>
</dbReference>
<organism evidence="1">
    <name type="scientific">Homavirus sp</name>
    <dbReference type="NCBI Taxonomy" id="2487769"/>
    <lineage>
        <taxon>Viruses</taxon>
        <taxon>Varidnaviria</taxon>
        <taxon>Bamfordvirae</taxon>
        <taxon>Nucleocytoviricota</taxon>
        <taxon>Megaviricetes</taxon>
        <taxon>Imitervirales</taxon>
        <taxon>Mimiviridae</taxon>
        <taxon>Klosneuvirinae</taxon>
    </lineage>
</organism>
<gene>
    <name evidence="1" type="ORF">Homavirus1_26</name>
</gene>
<dbReference type="InterPro" id="IPR036770">
    <property type="entry name" value="Ankyrin_rpt-contain_sf"/>
</dbReference>